<dbReference type="InterPro" id="IPR011042">
    <property type="entry name" value="6-blade_b-propeller_TolB-like"/>
</dbReference>
<dbReference type="PROSITE" id="PS50026">
    <property type="entry name" value="EGF_3"/>
    <property type="match status" value="2"/>
</dbReference>
<evidence type="ECO:0000256" key="7">
    <source>
        <dbReference type="ARBA" id="ARBA00022737"/>
    </source>
</evidence>
<name>A0A3P7XIL3_HELPZ</name>
<dbReference type="InterPro" id="IPR056820">
    <property type="entry name" value="TEN_TTR-like"/>
</dbReference>
<dbReference type="Pfam" id="PF25020">
    <property type="entry name" value="TTR_TEN1-4"/>
    <property type="match status" value="1"/>
</dbReference>
<dbReference type="OrthoDB" id="442731at2759"/>
<gene>
    <name evidence="13" type="ORF">HPBE_LOCUS5683</name>
</gene>
<dbReference type="InterPro" id="IPR056822">
    <property type="entry name" value="TEN_NHL"/>
</dbReference>
<dbReference type="InterPro" id="IPR051216">
    <property type="entry name" value="Teneurin"/>
</dbReference>
<keyword evidence="7" id="KW-0677">Repeat</keyword>
<dbReference type="InterPro" id="IPR000742">
    <property type="entry name" value="EGF"/>
</dbReference>
<evidence type="ECO:0000256" key="2">
    <source>
        <dbReference type="ARBA" id="ARBA00004236"/>
    </source>
</evidence>
<dbReference type="SUPFAM" id="SSF57196">
    <property type="entry name" value="EGF/Laminin"/>
    <property type="match status" value="1"/>
</dbReference>
<dbReference type="GO" id="GO:0005886">
    <property type="term" value="C:plasma membrane"/>
    <property type="evidence" value="ECO:0007669"/>
    <property type="project" value="UniProtKB-SubCell"/>
</dbReference>
<feature type="disulfide bond" evidence="11">
    <location>
        <begin position="189"/>
        <end position="198"/>
    </location>
</feature>
<feature type="domain" description="EGF-like" evidence="12">
    <location>
        <begin position="101"/>
        <end position="133"/>
    </location>
</feature>
<evidence type="ECO:0000259" key="12">
    <source>
        <dbReference type="PROSITE" id="PS50026"/>
    </source>
</evidence>
<reference evidence="15" key="2">
    <citation type="submission" date="2019-09" db="UniProtKB">
        <authorList>
            <consortium name="WormBaseParasite"/>
        </authorList>
    </citation>
    <scope>IDENTIFICATION</scope>
</reference>
<dbReference type="PANTHER" id="PTHR11219:SF69">
    <property type="entry name" value="TENEURIN-A"/>
    <property type="match status" value="1"/>
</dbReference>
<dbReference type="PROSITE" id="PS01186">
    <property type="entry name" value="EGF_2"/>
    <property type="match status" value="3"/>
</dbReference>
<dbReference type="FunFam" id="2.10.25.10:FF:000013">
    <property type="entry name" value="Teneurin transmembrane protein 4"/>
    <property type="match status" value="1"/>
</dbReference>
<reference evidence="13 14" key="1">
    <citation type="submission" date="2018-11" db="EMBL/GenBank/DDBJ databases">
        <authorList>
            <consortium name="Pathogen Informatics"/>
        </authorList>
    </citation>
    <scope>NUCLEOTIDE SEQUENCE [LARGE SCALE GENOMIC DNA]</scope>
</reference>
<dbReference type="Pfam" id="PF23106">
    <property type="entry name" value="EGF_Teneurin"/>
    <property type="match status" value="1"/>
</dbReference>
<dbReference type="WBParaSite" id="HPBE_0000568201-mRNA-1">
    <property type="protein sequence ID" value="HPBE_0000568201-mRNA-1"/>
    <property type="gene ID" value="HPBE_0000568201"/>
</dbReference>
<dbReference type="PROSITE" id="PS00022">
    <property type="entry name" value="EGF_1"/>
    <property type="match status" value="4"/>
</dbReference>
<dbReference type="Proteomes" id="UP000050761">
    <property type="component" value="Unassembled WGS sequence"/>
</dbReference>
<keyword evidence="4" id="KW-1003">Cell membrane</keyword>
<evidence type="ECO:0000313" key="14">
    <source>
        <dbReference type="Proteomes" id="UP000050761"/>
    </source>
</evidence>
<evidence type="ECO:0000256" key="3">
    <source>
        <dbReference type="ARBA" id="ARBA00009385"/>
    </source>
</evidence>
<keyword evidence="10 11" id="KW-1015">Disulfide bond</keyword>
<dbReference type="Gene3D" id="2.40.10.500">
    <property type="match status" value="1"/>
</dbReference>
<proteinExistence type="inferred from homology"/>
<dbReference type="SMART" id="SM00181">
    <property type="entry name" value="EGF"/>
    <property type="match status" value="7"/>
</dbReference>
<sequence length="1826" mass="200405">MPPIFRELFITRAGRIAFNVTVGAGAQMVLLGRHAVAPSLSLHDFYHPLRADRLAPPSPSHSIETARNKRQTPEMLVEPISFMAYSIAAPTTSSADGSNPLAIRCESDCNGHGECLPGGRCRCASGYTGEACEEPVCPVVCSGNGVFSGGVCVCRTGFKGKECDVHAHWCEIADCSGHGRCGDEGVCHCEKGWTGEGCELRACPHPTCSDHGVCVAGQCYCADGWRGEDCATRILMPSAVVAAPTVVAALVPMVELVPSVTEKPRQISRELDRQKLPKASRIVSMPPKCSDHGKFLVDACRCDRGWEGKDCEREVCPPCVHGSCKSGLCICESGWNGELCNQAECAIGTNTAWFPMELELLLSILNLGCQEHGKCLKNGTCLCDKGWNGENCHIGKHFSVLKTYNLVLSVTYAFLSDEVFGPVWGIGLLSEAYNKAPVSEGCPLSCAGHGECRWGSFGERAVSDGEGWRCECQPSFAGEDCAVPVETDCQDGLDNDNDGLIDCDDPECCSSTECSREPVCAAVPTPVDVLLRLPAVQNANFFQNACFQRVSFIIRNDSVQSYSDHTQFNESLISVIRGRVVWNGGAVSESRSTVALPGVRVSDASNPLYGFTLTRLDGEFDLLVNGGRTVNLQFLRSPFQRIKKSIYVPPNEIVVVDAIRMAREDLNHLQIDFCDMFYICSWKMFSLAPRENLTYVWSWDKLNVYRQSDHGMIPADVRIGYEYRGCGRPSEVAWISRRVFMEGARARRLEGGAWSVDIHHYLDAVNGVLEMGNGGRRFLGNSVPMLELLVGTSKRRPLECQKCDGPAAEVNLFRPSTLAHGLDGSLFIGDHNLVRRLSPDGQVTTVLSLSLPDTSYPYYLAVSPVDGSLVISLPLHKQIWKIVSHSPVDPAANHEVLAGDGTACPAAADSCGDGGPATDAQLFFPKGLSYDAEGNLFVSDGRRLRVIDYQGNIRSIGDTSFDRAPSCDRSVFPLARLQLEWPTSLTVHLLTGQIFVLDSNVIYQLDRAQDTAEIVIGALTTCQNASSRHVLRNARDIAAATDGSLYVIESDGKKLNQVSRSRNRTSFPVFVGQKTACACDVAACGCDDVASPTSLISAKMALLSAPSAVSVDAIGRVYVADAANSKVKRISPRVARYDSVARQYSVVDADRNELYTFNRYGLHTSTQSLITGAVLYNFTYNVDTSLGRLTSVHGAGGYQLRFIRANESHCTIETPSGERTVLVTSIYDGVIESVQTGVGEPVRLNYQSGGLLTSRTQGGSTTVFEYNARGQARAMRRDGEEFRIDDEKVTGGWVTTNVLRNGARYVTFTSRTSELALEDSSSSRIISMDDGFSVTHGGMTSLLDAQTHPAHGETSVLKMKTTLDALQNPARRSLTSRFDWRPFVKRGGAERRIAEVGARPRVNGVNVFAVTFDRVTKSDVISAKSEDETLRLSYTDSGELRQIAQEASADTDSVYRLANLTIRYDSLGRRNELIWGNRSTQVTYDRQNRVVERTISEFVSTKYTYYKELRHPATIELPGGAKYSLKYDARGRLREVSTPSSELHHFAATPFGSGRVMKRRIPFTKKPFVSAEDSEGRLLEWTTADELHHVILEHDKYDRLLTETCDGALTTYTYEADRVVAISSPHLEVNLTWQGPLLVLTSERRQTKSGYRDSSFAVEHDELLRPTSIQAVIAGTAVEPIQRTAFMSAYAGYQILKESTMVRIQGFKMMHETSLDVYRQPATLKIVIGDVRLSLATLRDSAGRATMSAWRTIGGDFRETRSFDAQGRLAGYEMNGKERWLMKYNNDSRLSLMNDAAYEWHSGGVPKKAGRVEYAVDGNGWTIKRG</sequence>
<dbReference type="Gene3D" id="2.10.25.10">
    <property type="entry name" value="Laminin"/>
    <property type="match status" value="6"/>
</dbReference>
<comment type="subcellular location">
    <subcellularLocation>
        <location evidence="2">Cell membrane</location>
    </subcellularLocation>
    <subcellularLocation>
        <location evidence="1">Membrane</location>
        <topology evidence="1">Single-pass membrane protein</topology>
    </subcellularLocation>
</comment>
<keyword evidence="5 11" id="KW-0245">EGF-like domain</keyword>
<feature type="disulfide bond" evidence="11">
    <location>
        <begin position="123"/>
        <end position="132"/>
    </location>
</feature>
<comment type="caution">
    <text evidence="11">Lacks conserved residue(s) required for the propagation of feature annotation.</text>
</comment>
<evidence type="ECO:0000256" key="9">
    <source>
        <dbReference type="ARBA" id="ARBA00023136"/>
    </source>
</evidence>
<evidence type="ECO:0000256" key="5">
    <source>
        <dbReference type="ARBA" id="ARBA00022536"/>
    </source>
</evidence>
<dbReference type="Gene3D" id="2.120.10.30">
    <property type="entry name" value="TolB, C-terminal domain"/>
    <property type="match status" value="1"/>
</dbReference>
<accession>A0A3P7XIL3</accession>
<dbReference type="FunFam" id="2.10.25.10:FF:000021">
    <property type="entry name" value="Teneurin transmembrane protein 2"/>
    <property type="match status" value="1"/>
</dbReference>
<dbReference type="InterPro" id="IPR056823">
    <property type="entry name" value="TEN-like_YD-shell"/>
</dbReference>
<dbReference type="EMBL" id="UZAH01025519">
    <property type="protein sequence ID" value="VDO65469.1"/>
    <property type="molecule type" value="Genomic_DNA"/>
</dbReference>
<dbReference type="GO" id="GO:0008038">
    <property type="term" value="P:neuron recognition"/>
    <property type="evidence" value="ECO:0007669"/>
    <property type="project" value="UniProtKB-ARBA"/>
</dbReference>
<evidence type="ECO:0000256" key="4">
    <source>
        <dbReference type="ARBA" id="ARBA00022475"/>
    </source>
</evidence>
<dbReference type="CDD" id="cd00054">
    <property type="entry name" value="EGF_CA"/>
    <property type="match status" value="1"/>
</dbReference>
<evidence type="ECO:0000256" key="1">
    <source>
        <dbReference type="ARBA" id="ARBA00004167"/>
    </source>
</evidence>
<dbReference type="Pfam" id="PF25023">
    <property type="entry name" value="TEN_YD-shell"/>
    <property type="match status" value="1"/>
</dbReference>
<organism evidence="13">
    <name type="scientific">Heligmosomoides polygyrus</name>
    <name type="common">Parasitic roundworm</name>
    <dbReference type="NCBI Taxonomy" id="6339"/>
    <lineage>
        <taxon>Eukaryota</taxon>
        <taxon>Metazoa</taxon>
        <taxon>Ecdysozoa</taxon>
        <taxon>Nematoda</taxon>
        <taxon>Chromadorea</taxon>
        <taxon>Rhabditida</taxon>
        <taxon>Rhabditina</taxon>
        <taxon>Rhabditomorpha</taxon>
        <taxon>Strongyloidea</taxon>
        <taxon>Heligmosomidae</taxon>
        <taxon>Heligmosomoides</taxon>
    </lineage>
</organism>
<dbReference type="GO" id="GO:0008045">
    <property type="term" value="P:motor neuron axon guidance"/>
    <property type="evidence" value="ECO:0007669"/>
    <property type="project" value="TreeGrafter"/>
</dbReference>
<dbReference type="SUPFAM" id="SSF63825">
    <property type="entry name" value="YWTD domain"/>
    <property type="match status" value="1"/>
</dbReference>
<keyword evidence="8" id="KW-1133">Transmembrane helix</keyword>
<evidence type="ECO:0000313" key="15">
    <source>
        <dbReference type="WBParaSite" id="HPBE_0000568201-mRNA-1"/>
    </source>
</evidence>
<protein>
    <submittedName>
        <fullName evidence="15">EGF-like domain-containing protein</fullName>
    </submittedName>
</protein>
<evidence type="ECO:0000313" key="13">
    <source>
        <dbReference type="EMBL" id="VDO65469.1"/>
    </source>
</evidence>
<evidence type="ECO:0000256" key="10">
    <source>
        <dbReference type="ARBA" id="ARBA00023157"/>
    </source>
</evidence>
<dbReference type="PANTHER" id="PTHR11219">
    <property type="entry name" value="TENEURIN AND N-ACETYLGLUCOSAMINE-1-PHOSPHODIESTER ALPHA-N-ACETYLGLUCOSAMINIDASE"/>
    <property type="match status" value="1"/>
</dbReference>
<evidence type="ECO:0000256" key="6">
    <source>
        <dbReference type="ARBA" id="ARBA00022692"/>
    </source>
</evidence>
<comment type="similarity">
    <text evidence="3">Belongs to the tenascin family. Teneurin subfamily.</text>
</comment>
<feature type="disulfide bond" evidence="11">
    <location>
        <begin position="105"/>
        <end position="115"/>
    </location>
</feature>
<keyword evidence="6" id="KW-0812">Transmembrane</keyword>
<evidence type="ECO:0000256" key="11">
    <source>
        <dbReference type="PROSITE-ProRule" id="PRU00076"/>
    </source>
</evidence>
<keyword evidence="9" id="KW-0472">Membrane</keyword>
<feature type="domain" description="EGF-like" evidence="12">
    <location>
        <begin position="166"/>
        <end position="199"/>
    </location>
</feature>
<evidence type="ECO:0000256" key="8">
    <source>
        <dbReference type="ARBA" id="ARBA00022989"/>
    </source>
</evidence>
<dbReference type="Pfam" id="PF25024">
    <property type="entry name" value="EGF_TEN"/>
    <property type="match status" value="1"/>
</dbReference>
<keyword evidence="14" id="KW-1185">Reference proteome</keyword>
<dbReference type="Pfam" id="PF25021">
    <property type="entry name" value="TEN_NHL"/>
    <property type="match status" value="1"/>
</dbReference>